<protein>
    <submittedName>
        <fullName evidence="2">Membrane protein containing DUF1295</fullName>
    </submittedName>
</protein>
<accession>F4MN59</accession>
<proteinExistence type="predicted"/>
<dbReference type="Pfam" id="PF06966">
    <property type="entry name" value="DUF1295"/>
    <property type="match status" value="1"/>
</dbReference>
<feature type="transmembrane region" description="Helical" evidence="1">
    <location>
        <begin position="67"/>
        <end position="82"/>
    </location>
</feature>
<dbReference type="EMBL" id="FQ032828">
    <property type="protein sequence ID" value="CBL87572.1"/>
    <property type="molecule type" value="Genomic_DNA"/>
</dbReference>
<keyword evidence="1" id="KW-1133">Transmembrane helix</keyword>
<keyword evidence="1" id="KW-0812">Transmembrane</keyword>
<evidence type="ECO:0000313" key="2">
    <source>
        <dbReference type="EMBL" id="CBL87572.1"/>
    </source>
</evidence>
<feature type="transmembrane region" description="Helical" evidence="1">
    <location>
        <begin position="89"/>
        <end position="108"/>
    </location>
</feature>
<dbReference type="Gene3D" id="1.20.120.1630">
    <property type="match status" value="1"/>
</dbReference>
<evidence type="ECO:0000256" key="1">
    <source>
        <dbReference type="SAM" id="Phobius"/>
    </source>
</evidence>
<dbReference type="PANTHER" id="PTHR32251:SF23">
    <property type="entry name" value="3-OXO-5-ALPHA-STEROID 4-DEHYDROGENASE (DUF1295)"/>
    <property type="match status" value="1"/>
</dbReference>
<dbReference type="PANTHER" id="PTHR32251">
    <property type="entry name" value="3-OXO-5-ALPHA-STEROID 4-DEHYDROGENASE"/>
    <property type="match status" value="1"/>
</dbReference>
<feature type="transmembrane region" description="Helical" evidence="1">
    <location>
        <begin position="144"/>
        <end position="163"/>
    </location>
</feature>
<gene>
    <name evidence="2" type="ORF">S18_920_0011</name>
</gene>
<feature type="transmembrane region" description="Helical" evidence="1">
    <location>
        <begin position="260"/>
        <end position="279"/>
    </location>
</feature>
<feature type="transmembrane region" description="Helical" evidence="1">
    <location>
        <begin position="6"/>
        <end position="24"/>
    </location>
</feature>
<sequence length="306" mass="35765">MIKQTLLLITTICVAVYLVLYSDIFEINFSSTQSEAFYNMLYLYLGAASYCFIAGQLTKNYSQVDRLWSTIPIIYCWYFTYSSGMDERLILMSTLVSIWGIRLSFNFARKGGFTLIPWKGAEDYRWEVLQKEIPQFKDSLNWSLFNFFFICFYQMGLIFLFSLPILSAWEGGGELTYLDFIVGGLMLSLIVIQTIADEQQHKYQTKKYSLIKVNKVLEGNFKKGFIDTGLWKYSRHPNYTCEQLIWITFYLFSVSSTGKFINWSIIGCLLLVILFYFSAKFSEGISSKKYPDYKNYQKNTPMFIGY</sequence>
<reference evidence="2" key="1">
    <citation type="submission" date="2010-05" db="EMBL/GenBank/DDBJ databases">
        <authorList>
            <person name="Genoscope - CEA"/>
        </authorList>
    </citation>
    <scope>NUCLEOTIDE SEQUENCE</scope>
</reference>
<organism evidence="2">
    <name type="scientific">uncultured Flavobacteriia bacterium</name>
    <dbReference type="NCBI Taxonomy" id="212695"/>
    <lineage>
        <taxon>Bacteria</taxon>
        <taxon>Pseudomonadati</taxon>
        <taxon>Bacteroidota</taxon>
        <taxon>Flavobacteriia</taxon>
        <taxon>environmental samples</taxon>
    </lineage>
</organism>
<keyword evidence="1" id="KW-0472">Membrane</keyword>
<name>F4MN59_9BACT</name>
<reference evidence="2" key="2">
    <citation type="journal article" date="2012" name="Environ. Microbiol.">
        <title>Genomic content of uncultured Bacteroidetes from contrasting oceanic provinces in the North Atlantic Ocean.</title>
        <authorList>
            <person name="Gomez-Pereira P.R."/>
            <person name="Schuler M."/>
            <person name="Fuchs B.M."/>
            <person name="Bennke C."/>
            <person name="Teeling H."/>
            <person name="Waldmann J."/>
            <person name="Richter M."/>
            <person name="Barbe V."/>
            <person name="Bataille E."/>
            <person name="Glockner F.O."/>
            <person name="Amann R."/>
        </authorList>
    </citation>
    <scope>NUCLEOTIDE SEQUENCE</scope>
</reference>
<dbReference type="InterPro" id="IPR010721">
    <property type="entry name" value="UstE-like"/>
</dbReference>
<feature type="transmembrane region" description="Helical" evidence="1">
    <location>
        <begin position="36"/>
        <end position="55"/>
    </location>
</feature>
<feature type="transmembrane region" description="Helical" evidence="1">
    <location>
        <begin position="175"/>
        <end position="196"/>
    </location>
</feature>
<dbReference type="GO" id="GO:0016020">
    <property type="term" value="C:membrane"/>
    <property type="evidence" value="ECO:0007669"/>
    <property type="project" value="TreeGrafter"/>
</dbReference>
<dbReference type="AlphaFoldDB" id="F4MN59"/>